<dbReference type="EC" id="4.1.1.76" evidence="1"/>
<dbReference type="RefSeq" id="WP_048597650.1">
    <property type="nucleotide sequence ID" value="NZ_CVPC01000002.1"/>
</dbReference>
<reference evidence="1 2" key="1">
    <citation type="submission" date="2015-04" db="EMBL/GenBank/DDBJ databases">
        <authorList>
            <person name="Syromyatnikov M.Y."/>
            <person name="Popov V.N."/>
        </authorList>
    </citation>
    <scope>NUCLEOTIDE SEQUENCE [LARGE SCALE GENOMIC DNA]</scope>
    <source>
        <strain evidence="1 2">CECT 5292</strain>
    </source>
</reference>
<dbReference type="Proteomes" id="UP000048949">
    <property type="component" value="Unassembled WGS sequence"/>
</dbReference>
<keyword evidence="1" id="KW-0456">Lyase</keyword>
<protein>
    <submittedName>
        <fullName evidence="1">Arylmalonate decarboxylase</fullName>
        <ecNumber evidence="1">4.1.1.76</ecNumber>
    </submittedName>
</protein>
<dbReference type="InterPro" id="IPR053714">
    <property type="entry name" value="Iso_Racemase_Enz_sf"/>
</dbReference>
<dbReference type="OrthoDB" id="9816064at2"/>
<dbReference type="Gene3D" id="3.40.50.12500">
    <property type="match status" value="1"/>
</dbReference>
<name>A0A0U1NI08_9RHOB</name>
<evidence type="ECO:0000313" key="1">
    <source>
        <dbReference type="EMBL" id="CRK74366.1"/>
    </source>
</evidence>
<dbReference type="PANTHER" id="PTHR40267:SF1">
    <property type="entry name" value="BLR3294 PROTEIN"/>
    <property type="match status" value="1"/>
</dbReference>
<dbReference type="STRING" id="282199.GCA_001049735_00395"/>
<dbReference type="PIRSF" id="PIRSF015736">
    <property type="entry name" value="MI"/>
    <property type="match status" value="1"/>
</dbReference>
<sequence>MMEMPYSVMPVSALPPALGVIVLQADETLENEFRDSFQGVNAALYVSRIASAKSVTPEALRAMKDDITASARLLPSTVPYAAIGYGCTSASAIIGSDAIEEMVQSVCDVANVTNPLRAAIAYAAEQSVSRMALLSPYTESVNEPLRRAFATAGLSTYVFGSFNEPVESRVARIDPASIIESAIRLGQDPDVDSVFISCTNLKTASAIPVIRDQLQKPVFSSNSALSWHLKTYAKSHNFTAEAP</sequence>
<dbReference type="GO" id="GO:0047436">
    <property type="term" value="F:arylmalonate decarboxylase activity"/>
    <property type="evidence" value="ECO:0007669"/>
    <property type="project" value="UniProtKB-EC"/>
</dbReference>
<gene>
    <name evidence="1" type="ORF">NIG5292_00395</name>
</gene>
<dbReference type="AlphaFoldDB" id="A0A0U1NI08"/>
<accession>A0A0U1NI08</accession>
<dbReference type="Pfam" id="PF17645">
    <property type="entry name" value="Amdase"/>
    <property type="match status" value="1"/>
</dbReference>
<dbReference type="EMBL" id="CVQV01000002">
    <property type="protein sequence ID" value="CRK74366.1"/>
    <property type="molecule type" value="Genomic_DNA"/>
</dbReference>
<organism evidence="1 2">
    <name type="scientific">Nereida ignava</name>
    <dbReference type="NCBI Taxonomy" id="282199"/>
    <lineage>
        <taxon>Bacteria</taxon>
        <taxon>Pseudomonadati</taxon>
        <taxon>Pseudomonadota</taxon>
        <taxon>Alphaproteobacteria</taxon>
        <taxon>Rhodobacterales</taxon>
        <taxon>Roseobacteraceae</taxon>
        <taxon>Nereida</taxon>
    </lineage>
</organism>
<dbReference type="InterPro" id="IPR026286">
    <property type="entry name" value="MaiA/AMDase"/>
</dbReference>
<evidence type="ECO:0000313" key="2">
    <source>
        <dbReference type="Proteomes" id="UP000048949"/>
    </source>
</evidence>
<keyword evidence="2" id="KW-1185">Reference proteome</keyword>
<proteinExistence type="predicted"/>
<dbReference type="PANTHER" id="PTHR40267">
    <property type="entry name" value="BLR3294 PROTEIN"/>
    <property type="match status" value="1"/>
</dbReference>